<evidence type="ECO:0000313" key="4">
    <source>
        <dbReference type="EMBL" id="RCN37139.1"/>
    </source>
</evidence>
<evidence type="ECO:0000313" key="5">
    <source>
        <dbReference type="Proteomes" id="UP000252519"/>
    </source>
</evidence>
<dbReference type="PROSITE" id="PS51228">
    <property type="entry name" value="ACB_2"/>
    <property type="match status" value="1"/>
</dbReference>
<feature type="domain" description="ACB" evidence="3">
    <location>
        <begin position="5"/>
        <end position="94"/>
    </location>
</feature>
<dbReference type="GO" id="GO:0000062">
    <property type="term" value="F:fatty-acyl-CoA binding"/>
    <property type="evidence" value="ECO:0007669"/>
    <property type="project" value="InterPro"/>
</dbReference>
<dbReference type="InterPro" id="IPR000582">
    <property type="entry name" value="Acyl-CoA-binding_protein"/>
</dbReference>
<dbReference type="Pfam" id="PF00887">
    <property type="entry name" value="ACBP"/>
    <property type="match status" value="1"/>
</dbReference>
<comment type="caution">
    <text evidence="4">The sequence shown here is derived from an EMBL/GenBank/DDBJ whole genome shotgun (WGS) entry which is preliminary data.</text>
</comment>
<dbReference type="GO" id="GO:0005737">
    <property type="term" value="C:cytoplasm"/>
    <property type="evidence" value="ECO:0007669"/>
    <property type="project" value="TreeGrafter"/>
</dbReference>
<dbReference type="Gene3D" id="1.20.80.10">
    <property type="match status" value="1"/>
</dbReference>
<dbReference type="EMBL" id="JOJR01000494">
    <property type="protein sequence ID" value="RCN37139.1"/>
    <property type="molecule type" value="Genomic_DNA"/>
</dbReference>
<proteinExistence type="predicted"/>
<name>A0A368G1K9_ANCCA</name>
<evidence type="ECO:0000259" key="3">
    <source>
        <dbReference type="PROSITE" id="PS51228"/>
    </source>
</evidence>
<dbReference type="InterPro" id="IPR022408">
    <property type="entry name" value="Acyl-CoA-binding_prot_CS"/>
</dbReference>
<protein>
    <submittedName>
        <fullName evidence="4">Acyl CoA binding protein</fullName>
    </submittedName>
</protein>
<dbReference type="FunFam" id="1.20.80.10:FF:000010">
    <property type="entry name" value="Acyl-CoA-binding domain-containing protein 5"/>
    <property type="match status" value="1"/>
</dbReference>
<dbReference type="PANTHER" id="PTHR23310">
    <property type="entry name" value="ACYL-COA-BINDING PROTEIN, ACBP"/>
    <property type="match status" value="1"/>
</dbReference>
<keyword evidence="5" id="KW-1185">Reference proteome</keyword>
<dbReference type="Proteomes" id="UP000252519">
    <property type="component" value="Unassembled WGS sequence"/>
</dbReference>
<dbReference type="STRING" id="29170.A0A368G1K9"/>
<keyword evidence="1" id="KW-0446">Lipid-binding</keyword>
<dbReference type="GO" id="GO:0006631">
    <property type="term" value="P:fatty acid metabolic process"/>
    <property type="evidence" value="ECO:0007669"/>
    <property type="project" value="TreeGrafter"/>
</dbReference>
<accession>A0A368G1K9</accession>
<sequence length="146" mass="16918">MRHSLEEQFSAAVEIIQNLPKQGPIQPTTDQKLKMYAFFKQATIGQCNKEKPFFFHVEERLKWNAWNALGNMSKEEAMAEYVELLLAICEKAEDEHNIDDFLNDPALKEIVQLEPMFRKNFEILGRTSMKGREGQTIEVNGTKIQL</sequence>
<dbReference type="SUPFAM" id="SSF47027">
    <property type="entry name" value="Acyl-CoA binding protein"/>
    <property type="match status" value="1"/>
</dbReference>
<reference evidence="4 5" key="1">
    <citation type="submission" date="2014-10" db="EMBL/GenBank/DDBJ databases">
        <title>Draft genome of the hookworm Ancylostoma caninum.</title>
        <authorList>
            <person name="Mitreva M."/>
        </authorList>
    </citation>
    <scope>NUCLEOTIDE SEQUENCE [LARGE SCALE GENOMIC DNA]</scope>
    <source>
        <strain evidence="4 5">Baltimore</strain>
    </source>
</reference>
<dbReference type="PANTHER" id="PTHR23310:SF77">
    <property type="entry name" value="LD25952P"/>
    <property type="match status" value="1"/>
</dbReference>
<dbReference type="AlphaFoldDB" id="A0A368G1K9"/>
<organism evidence="4 5">
    <name type="scientific">Ancylostoma caninum</name>
    <name type="common">Dog hookworm</name>
    <dbReference type="NCBI Taxonomy" id="29170"/>
    <lineage>
        <taxon>Eukaryota</taxon>
        <taxon>Metazoa</taxon>
        <taxon>Ecdysozoa</taxon>
        <taxon>Nematoda</taxon>
        <taxon>Chromadorea</taxon>
        <taxon>Rhabditida</taxon>
        <taxon>Rhabditina</taxon>
        <taxon>Rhabditomorpha</taxon>
        <taxon>Strongyloidea</taxon>
        <taxon>Ancylostomatidae</taxon>
        <taxon>Ancylostomatinae</taxon>
        <taxon>Ancylostoma</taxon>
    </lineage>
</organism>
<dbReference type="OrthoDB" id="71307at2759"/>
<evidence type="ECO:0000256" key="1">
    <source>
        <dbReference type="ARBA" id="ARBA00023121"/>
    </source>
</evidence>
<dbReference type="GO" id="GO:0019915">
    <property type="term" value="P:lipid storage"/>
    <property type="evidence" value="ECO:0007669"/>
    <property type="project" value="UniProtKB-ARBA"/>
</dbReference>
<dbReference type="PROSITE" id="PS00880">
    <property type="entry name" value="ACB_1"/>
    <property type="match status" value="1"/>
</dbReference>
<comment type="function">
    <text evidence="2">Binds medium- and long-chain acyl-CoA esters with very high affinity and may function as an intracellular carrier of acyl-CoA esters.</text>
</comment>
<evidence type="ECO:0000256" key="2">
    <source>
        <dbReference type="ARBA" id="ARBA00059808"/>
    </source>
</evidence>
<gene>
    <name evidence="4" type="ORF">ANCCAN_16959</name>
</gene>
<dbReference type="InterPro" id="IPR035984">
    <property type="entry name" value="Acyl-CoA-binding_sf"/>
</dbReference>
<dbReference type="InterPro" id="IPR014352">
    <property type="entry name" value="FERM/acyl-CoA-bd_prot_sf"/>
</dbReference>
<dbReference type="PRINTS" id="PR00689">
    <property type="entry name" value="ACOABINDINGP"/>
</dbReference>